<dbReference type="PROSITE" id="PS50006">
    <property type="entry name" value="FHA_DOMAIN"/>
    <property type="match status" value="1"/>
</dbReference>
<sequence length="280" mass="29605">MDVENEARAGSSVGVSDLKVMDDPSLASQDQTVEEYLKVHCSQLVGDLNAHAESLIKNLQHELERGKAEIMGMVQGNTVGPPSSDAGDSGASTSTATGSVPARSVAASTGPPGSTFLTVILTVIDGPYEGTVFRLVQSKGRKEFVVGRSTGKKVKEHGASMPQDPEVSTVHGRFECRAGGKVMYEDLGSTNGSFINGCVGMLGVARIDGTGGRDEASKESLTRDRARSMVYLHCVLSPVELVVWACLEERVPTRVQTGDVLKVGGGKMTIEIQTRHDASQ</sequence>
<comment type="caution">
    <text evidence="3">The sequence shown here is derived from an EMBL/GenBank/DDBJ whole genome shotgun (WGS) entry which is preliminary data.</text>
</comment>
<feature type="region of interest" description="Disordered" evidence="1">
    <location>
        <begin position="76"/>
        <end position="109"/>
    </location>
</feature>
<dbReference type="EMBL" id="SDOX01000019">
    <property type="protein sequence ID" value="TFJ84407.1"/>
    <property type="molecule type" value="Genomic_DNA"/>
</dbReference>
<name>A0A4D9D239_9STRA</name>
<dbReference type="InterPro" id="IPR008984">
    <property type="entry name" value="SMAD_FHA_dom_sf"/>
</dbReference>
<evidence type="ECO:0000259" key="2">
    <source>
        <dbReference type="PROSITE" id="PS50006"/>
    </source>
</evidence>
<proteinExistence type="predicted"/>
<accession>A0A4D9D239</accession>
<evidence type="ECO:0000313" key="4">
    <source>
        <dbReference type="Proteomes" id="UP000355283"/>
    </source>
</evidence>
<reference evidence="3" key="1">
    <citation type="submission" date="2019-01" db="EMBL/GenBank/DDBJ databases">
        <title>Nuclear Genome Assembly of the Microalgal Biofuel strain Nannochloropsis salina CCMP1776.</title>
        <authorList>
            <person name="Hovde B."/>
        </authorList>
    </citation>
    <scope>NUCLEOTIDE SEQUENCE [LARGE SCALE GENOMIC DNA]</scope>
    <source>
        <strain evidence="3">CCMP1776</strain>
    </source>
</reference>
<dbReference type="Proteomes" id="UP000355283">
    <property type="component" value="Unassembled WGS sequence"/>
</dbReference>
<protein>
    <recommendedName>
        <fullName evidence="2">FHA domain-containing protein</fullName>
    </recommendedName>
</protein>
<keyword evidence="4" id="KW-1185">Reference proteome</keyword>
<dbReference type="SUPFAM" id="SSF49879">
    <property type="entry name" value="SMAD/FHA domain"/>
    <property type="match status" value="1"/>
</dbReference>
<dbReference type="Gene3D" id="2.60.200.20">
    <property type="match status" value="1"/>
</dbReference>
<dbReference type="CDD" id="cd00060">
    <property type="entry name" value="FHA"/>
    <property type="match status" value="1"/>
</dbReference>
<dbReference type="InterPro" id="IPR000253">
    <property type="entry name" value="FHA_dom"/>
</dbReference>
<gene>
    <name evidence="3" type="ORF">NSK_004392</name>
</gene>
<dbReference type="AlphaFoldDB" id="A0A4D9D239"/>
<evidence type="ECO:0000313" key="3">
    <source>
        <dbReference type="EMBL" id="TFJ84407.1"/>
    </source>
</evidence>
<feature type="domain" description="FHA" evidence="2">
    <location>
        <begin position="144"/>
        <end position="197"/>
    </location>
</feature>
<dbReference type="Pfam" id="PF00498">
    <property type="entry name" value="FHA"/>
    <property type="match status" value="1"/>
</dbReference>
<dbReference type="OrthoDB" id="687730at2759"/>
<evidence type="ECO:0000256" key="1">
    <source>
        <dbReference type="SAM" id="MobiDB-lite"/>
    </source>
</evidence>
<organism evidence="3 4">
    <name type="scientific">Nannochloropsis salina CCMP1776</name>
    <dbReference type="NCBI Taxonomy" id="1027361"/>
    <lineage>
        <taxon>Eukaryota</taxon>
        <taxon>Sar</taxon>
        <taxon>Stramenopiles</taxon>
        <taxon>Ochrophyta</taxon>
        <taxon>Eustigmatophyceae</taxon>
        <taxon>Eustigmatales</taxon>
        <taxon>Monodopsidaceae</taxon>
        <taxon>Microchloropsis</taxon>
        <taxon>Microchloropsis salina</taxon>
    </lineage>
</organism>
<feature type="compositionally biased region" description="Low complexity" evidence="1">
    <location>
        <begin position="83"/>
        <end position="99"/>
    </location>
</feature>